<evidence type="ECO:0000313" key="3">
    <source>
        <dbReference type="Proteomes" id="UP000214596"/>
    </source>
</evidence>
<dbReference type="InterPro" id="IPR000160">
    <property type="entry name" value="GGDEF_dom"/>
</dbReference>
<proteinExistence type="predicted"/>
<feature type="non-terminal residue" evidence="2">
    <location>
        <position position="1"/>
    </location>
</feature>
<feature type="domain" description="GGDEF" evidence="1">
    <location>
        <begin position="14"/>
        <end position="74"/>
    </location>
</feature>
<dbReference type="InterPro" id="IPR043128">
    <property type="entry name" value="Rev_trsase/Diguanyl_cyclase"/>
</dbReference>
<name>A0A227HKY8_VIBPH</name>
<feature type="non-terminal residue" evidence="2">
    <location>
        <position position="75"/>
    </location>
</feature>
<dbReference type="SUPFAM" id="SSF55073">
    <property type="entry name" value="Nucleotide cyclase"/>
    <property type="match status" value="1"/>
</dbReference>
<gene>
    <name evidence="2" type="ORF">CA163_39170</name>
</gene>
<evidence type="ECO:0000313" key="2">
    <source>
        <dbReference type="EMBL" id="OXE06264.1"/>
    </source>
</evidence>
<dbReference type="Pfam" id="PF00990">
    <property type="entry name" value="GGDEF"/>
    <property type="match status" value="1"/>
</dbReference>
<dbReference type="Proteomes" id="UP000214596">
    <property type="component" value="Unassembled WGS sequence"/>
</dbReference>
<sequence>RRKAAERQVNYQKTHDQGTGFLNRAALEAVVEDTLQSLEHGHQSLIVINVGFSNARSIQTRYGFEAFDEILKEFR</sequence>
<dbReference type="InterPro" id="IPR029787">
    <property type="entry name" value="Nucleotide_cyclase"/>
</dbReference>
<dbReference type="AlphaFoldDB" id="A0A227HKY8"/>
<organism evidence="2 3">
    <name type="scientific">Vibrio parahaemolyticus</name>
    <dbReference type="NCBI Taxonomy" id="670"/>
    <lineage>
        <taxon>Bacteria</taxon>
        <taxon>Pseudomonadati</taxon>
        <taxon>Pseudomonadota</taxon>
        <taxon>Gammaproteobacteria</taxon>
        <taxon>Vibrionales</taxon>
        <taxon>Vibrionaceae</taxon>
        <taxon>Vibrio</taxon>
    </lineage>
</organism>
<evidence type="ECO:0000259" key="1">
    <source>
        <dbReference type="Pfam" id="PF00990"/>
    </source>
</evidence>
<reference evidence="2 3" key="1">
    <citation type="journal article" date="2017" name="Appl. Environ. Microbiol.">
        <title>Parallel evolution of two clades of a major Atlantic endemic Vibrio parahaemolyticus pathogen lineage by independent acquisition of related pathogenicity islands.</title>
        <authorList>
            <person name="Xu F."/>
            <person name="Gonzalez-Escalona N."/>
            <person name="Drees K.P."/>
            <person name="Sebra R.P."/>
            <person name="Cooper V.S."/>
            <person name="Jones S.H."/>
            <person name="Whistler C.A."/>
        </authorList>
    </citation>
    <scope>NUCLEOTIDE SEQUENCE [LARGE SCALE GENOMIC DNA]</scope>
    <source>
        <strain evidence="2 3">MAVP-3</strain>
    </source>
</reference>
<accession>A0A227HKY8</accession>
<dbReference type="EMBL" id="NIXT01005509">
    <property type="protein sequence ID" value="OXE06264.1"/>
    <property type="molecule type" value="Genomic_DNA"/>
</dbReference>
<protein>
    <recommendedName>
        <fullName evidence="1">GGDEF domain-containing protein</fullName>
    </recommendedName>
</protein>
<comment type="caution">
    <text evidence="2">The sequence shown here is derived from an EMBL/GenBank/DDBJ whole genome shotgun (WGS) entry which is preliminary data.</text>
</comment>
<dbReference type="Gene3D" id="3.30.70.270">
    <property type="match status" value="1"/>
</dbReference>